<evidence type="ECO:0000256" key="4">
    <source>
        <dbReference type="ARBA" id="ARBA00022840"/>
    </source>
</evidence>
<keyword evidence="4" id="KW-0067">ATP-binding</keyword>
<dbReference type="Gene3D" id="1.10.8.60">
    <property type="match status" value="1"/>
</dbReference>
<dbReference type="PRINTS" id="PR00051">
    <property type="entry name" value="DNAA"/>
</dbReference>
<dbReference type="Gene3D" id="1.10.1750.10">
    <property type="match status" value="1"/>
</dbReference>
<dbReference type="InterPro" id="IPR020591">
    <property type="entry name" value="Chromosome_initiator_DnaA-like"/>
</dbReference>
<dbReference type="SUPFAM" id="SSF48295">
    <property type="entry name" value="TrpR-like"/>
    <property type="match status" value="1"/>
</dbReference>
<keyword evidence="2 7" id="KW-0235">DNA replication</keyword>
<dbReference type="AlphaFoldDB" id="A0A173ZM07"/>
<feature type="domain" description="Chromosomal replication initiator DnaA C-terminal" evidence="8">
    <location>
        <begin position="143"/>
        <end position="212"/>
    </location>
</feature>
<dbReference type="InterPro" id="IPR013159">
    <property type="entry name" value="DnaA_C"/>
</dbReference>
<evidence type="ECO:0000259" key="8">
    <source>
        <dbReference type="SMART" id="SM00760"/>
    </source>
</evidence>
<evidence type="ECO:0000256" key="6">
    <source>
        <dbReference type="ARBA" id="ARBA00023125"/>
    </source>
</evidence>
<dbReference type="SMART" id="SM00760">
    <property type="entry name" value="Bac_DnaA_C"/>
    <property type="match status" value="1"/>
</dbReference>
<keyword evidence="5" id="KW-0446">Lipid-binding</keyword>
<dbReference type="GO" id="GO:0005886">
    <property type="term" value="C:plasma membrane"/>
    <property type="evidence" value="ECO:0007669"/>
    <property type="project" value="TreeGrafter"/>
</dbReference>
<evidence type="ECO:0000256" key="3">
    <source>
        <dbReference type="ARBA" id="ARBA00022741"/>
    </source>
</evidence>
<dbReference type="PANTHER" id="PTHR30050">
    <property type="entry name" value="CHROMOSOMAL REPLICATION INITIATOR PROTEIN DNAA"/>
    <property type="match status" value="1"/>
</dbReference>
<dbReference type="EMBL" id="CYZT01000015">
    <property type="protein sequence ID" value="CUN77261.1"/>
    <property type="molecule type" value="Genomic_DNA"/>
</dbReference>
<dbReference type="CDD" id="cd06571">
    <property type="entry name" value="Bac_DnaA_C"/>
    <property type="match status" value="1"/>
</dbReference>
<accession>A0A173ZM07</accession>
<proteinExistence type="inferred from homology"/>
<dbReference type="InterPro" id="IPR013317">
    <property type="entry name" value="DnaA_dom"/>
</dbReference>
<comment type="similarity">
    <text evidence="7">Belongs to the DnaA family.</text>
</comment>
<dbReference type="GO" id="GO:0005524">
    <property type="term" value="F:ATP binding"/>
    <property type="evidence" value="ECO:0007669"/>
    <property type="project" value="UniProtKB-KW"/>
</dbReference>
<dbReference type="GO" id="GO:0006275">
    <property type="term" value="P:regulation of DNA replication"/>
    <property type="evidence" value="ECO:0007669"/>
    <property type="project" value="InterPro"/>
</dbReference>
<dbReference type="PROSITE" id="PS01008">
    <property type="entry name" value="DNAA"/>
    <property type="match status" value="1"/>
</dbReference>
<dbReference type="SUPFAM" id="SSF52540">
    <property type="entry name" value="P-loop containing nucleoside triphosphate hydrolases"/>
    <property type="match status" value="1"/>
</dbReference>
<dbReference type="Pfam" id="PF00308">
    <property type="entry name" value="Bac_DnaA"/>
    <property type="match status" value="1"/>
</dbReference>
<keyword evidence="3" id="KW-0547">Nucleotide-binding</keyword>
<evidence type="ECO:0000256" key="5">
    <source>
        <dbReference type="ARBA" id="ARBA00023121"/>
    </source>
</evidence>
<dbReference type="InterPro" id="IPR027417">
    <property type="entry name" value="P-loop_NTPase"/>
</dbReference>
<protein>
    <submittedName>
        <fullName evidence="9">Chromosomal replication initiator protein DnaA</fullName>
    </submittedName>
</protein>
<evidence type="ECO:0000313" key="9">
    <source>
        <dbReference type="EMBL" id="CUN77261.1"/>
    </source>
</evidence>
<organism evidence="9 10">
    <name type="scientific">Flavonifractor plautii</name>
    <name type="common">Fusobacterium plautii</name>
    <dbReference type="NCBI Taxonomy" id="292800"/>
    <lineage>
        <taxon>Bacteria</taxon>
        <taxon>Bacillati</taxon>
        <taxon>Bacillota</taxon>
        <taxon>Clostridia</taxon>
        <taxon>Eubacteriales</taxon>
        <taxon>Oscillospiraceae</taxon>
        <taxon>Flavonifractor</taxon>
    </lineage>
</organism>
<evidence type="ECO:0000313" key="10">
    <source>
        <dbReference type="Proteomes" id="UP000095746"/>
    </source>
</evidence>
<dbReference type="Gene3D" id="3.40.50.300">
    <property type="entry name" value="P-loop containing nucleotide triphosphate hydrolases"/>
    <property type="match status" value="1"/>
</dbReference>
<dbReference type="Proteomes" id="UP000095746">
    <property type="component" value="Unassembled WGS sequence"/>
</dbReference>
<evidence type="ECO:0000256" key="2">
    <source>
        <dbReference type="ARBA" id="ARBA00022705"/>
    </source>
</evidence>
<sequence length="238" mass="27480">MDDVQFIAGRESTQEEMFHTFNTLYEAGRQIVFTADRPPKEMLRLDDRLRTRFEWGLPVDIQPPDYETRVAIIKNKAIRRGMNLPDPVLQYIAENITSNVRQIEGTVNKILAFQELMGESVDVDTVTRAVRDMFKDKADFLPSPDIIIDEVSKFYNIDADALRGQGRTKDTALARQIAMYQIRRMTNLSLKEIGKEFEGRDHTTVMHSIDRIEKLTKTNPEIAEVIKDINANINARYE</sequence>
<dbReference type="GO" id="GO:0006270">
    <property type="term" value="P:DNA replication initiation"/>
    <property type="evidence" value="ECO:0007669"/>
    <property type="project" value="InterPro"/>
</dbReference>
<dbReference type="PANTHER" id="PTHR30050:SF2">
    <property type="entry name" value="CHROMOSOMAL REPLICATION INITIATOR PROTEIN DNAA"/>
    <property type="match status" value="1"/>
</dbReference>
<dbReference type="InterPro" id="IPR010921">
    <property type="entry name" value="Trp_repressor/repl_initiator"/>
</dbReference>
<name>A0A173ZM07_FLAPL</name>
<evidence type="ECO:0000256" key="7">
    <source>
        <dbReference type="RuleBase" id="RU004227"/>
    </source>
</evidence>
<keyword evidence="6" id="KW-0238">DNA-binding</keyword>
<keyword evidence="1" id="KW-0963">Cytoplasm</keyword>
<reference evidence="9 10" key="1">
    <citation type="submission" date="2015-09" db="EMBL/GenBank/DDBJ databases">
        <authorList>
            <consortium name="Pathogen Informatics"/>
        </authorList>
    </citation>
    <scope>NUCLEOTIDE SEQUENCE [LARGE SCALE GENOMIC DNA]</scope>
    <source>
        <strain evidence="9 10">2789STDY5608854</strain>
    </source>
</reference>
<dbReference type="GO" id="GO:0008289">
    <property type="term" value="F:lipid binding"/>
    <property type="evidence" value="ECO:0007669"/>
    <property type="project" value="UniProtKB-KW"/>
</dbReference>
<dbReference type="InterPro" id="IPR018312">
    <property type="entry name" value="Chromosome_initiator_DnaA_CS"/>
</dbReference>
<gene>
    <name evidence="9" type="primary">dnaA</name>
    <name evidence="9" type="ORF">ERS852411_00465</name>
</gene>
<dbReference type="GO" id="GO:0003688">
    <property type="term" value="F:DNA replication origin binding"/>
    <property type="evidence" value="ECO:0007669"/>
    <property type="project" value="InterPro"/>
</dbReference>
<dbReference type="Pfam" id="PF08299">
    <property type="entry name" value="Bac_DnaA_C"/>
    <property type="match status" value="1"/>
</dbReference>
<evidence type="ECO:0000256" key="1">
    <source>
        <dbReference type="ARBA" id="ARBA00022490"/>
    </source>
</evidence>